<evidence type="ECO:0000313" key="1">
    <source>
        <dbReference type="EMBL" id="XDJ51690.1"/>
    </source>
</evidence>
<protein>
    <submittedName>
        <fullName evidence="1">Uncharacterized protein</fullName>
    </submittedName>
</protein>
<organism evidence="1">
    <name type="scientific">Castellaniella ginsengisoli</name>
    <dbReference type="NCBI Taxonomy" id="546114"/>
    <lineage>
        <taxon>Bacteria</taxon>
        <taxon>Pseudomonadati</taxon>
        <taxon>Pseudomonadota</taxon>
        <taxon>Betaproteobacteria</taxon>
        <taxon>Burkholderiales</taxon>
        <taxon>Alcaligenaceae</taxon>
        <taxon>Castellaniella</taxon>
    </lineage>
</organism>
<proteinExistence type="predicted"/>
<gene>
    <name evidence="1" type="ORF">ABRZ09_06170</name>
</gene>
<name>A0AB39DCN9_9BURK</name>
<reference evidence="1" key="1">
    <citation type="submission" date="2024-05" db="EMBL/GenBank/DDBJ databases">
        <authorList>
            <person name="Luo Y.-C."/>
            <person name="Nicholds J."/>
            <person name="Mortimer T."/>
            <person name="Maboni G."/>
        </authorList>
    </citation>
    <scope>NUCLEOTIDE SEQUENCE</scope>
    <source>
        <strain evidence="1">151108</strain>
    </source>
</reference>
<dbReference type="EMBL" id="CP158255">
    <property type="protein sequence ID" value="XDJ51690.1"/>
    <property type="molecule type" value="Genomic_DNA"/>
</dbReference>
<accession>A0AB39DCN9</accession>
<dbReference type="RefSeq" id="WP_368647631.1">
    <property type="nucleotide sequence ID" value="NZ_CP158255.1"/>
</dbReference>
<sequence length="94" mass="10059">MTFVPQFAGLCQGSVRLFYQSLSQVQHMPVLSETGSQLIPKAVVLDAVGEYASEHVSRPAKLKKAGIASAAGRLDNPAIFLASTVSRRTEQGQN</sequence>
<dbReference type="AlphaFoldDB" id="A0AB39DCN9"/>